<evidence type="ECO:0000313" key="2">
    <source>
        <dbReference type="Proteomes" id="UP000006339"/>
    </source>
</evidence>
<protein>
    <submittedName>
        <fullName evidence="1">Uncharacterized protein</fullName>
    </submittedName>
</protein>
<organism evidence="1 2">
    <name type="scientific">Leptospira kirschneri str. 200802841</name>
    <dbReference type="NCBI Taxonomy" id="1193047"/>
    <lineage>
        <taxon>Bacteria</taxon>
        <taxon>Pseudomonadati</taxon>
        <taxon>Spirochaetota</taxon>
        <taxon>Spirochaetia</taxon>
        <taxon>Leptospirales</taxon>
        <taxon>Leptospiraceae</taxon>
        <taxon>Leptospira</taxon>
    </lineage>
</organism>
<dbReference type="AlphaFoldDB" id="A0A828Y965"/>
<accession>A0A828Y965</accession>
<evidence type="ECO:0000313" key="1">
    <source>
        <dbReference type="EMBL" id="EKO52155.1"/>
    </source>
</evidence>
<dbReference type="EMBL" id="AKWH02000029">
    <property type="protein sequence ID" value="EKO52155.1"/>
    <property type="molecule type" value="Genomic_DNA"/>
</dbReference>
<comment type="caution">
    <text evidence="1">The sequence shown here is derived from an EMBL/GenBank/DDBJ whole genome shotgun (WGS) entry which is preliminary data.</text>
</comment>
<sequence>MLECESIKFKNELFKEEIPNEFEFSPPHPAKNVTINIKE</sequence>
<reference evidence="1" key="1">
    <citation type="submission" date="2012-10" db="EMBL/GenBank/DDBJ databases">
        <authorList>
            <person name="Harkins D.M."/>
            <person name="Durkin A.S."/>
            <person name="Brinkac L.M."/>
            <person name="Selengut J.D."/>
            <person name="Sanka R."/>
            <person name="DePew J."/>
            <person name="Purushe J."/>
            <person name="Picardeau M."/>
            <person name="Werts C."/>
            <person name="Goarant C."/>
            <person name="Vinetz J.M."/>
            <person name="Sutton G.G."/>
            <person name="Nelson W.C."/>
            <person name="Fouts D.E."/>
        </authorList>
    </citation>
    <scope>NUCLEOTIDE SEQUENCE [LARGE SCALE GENOMIC DNA]</scope>
    <source>
        <strain evidence="1">200802841</strain>
    </source>
</reference>
<keyword evidence="2" id="KW-1185">Reference proteome</keyword>
<name>A0A828Y965_9LEPT</name>
<dbReference type="Proteomes" id="UP000006339">
    <property type="component" value="Unassembled WGS sequence"/>
</dbReference>
<proteinExistence type="predicted"/>
<gene>
    <name evidence="1" type="ORF">LEP1GSC131_4178</name>
</gene>